<dbReference type="EMBL" id="FWEY01000009">
    <property type="protein sequence ID" value="SLM52909.1"/>
    <property type="molecule type" value="Genomic_DNA"/>
</dbReference>
<proteinExistence type="predicted"/>
<feature type="compositionally biased region" description="Basic and acidic residues" evidence="1">
    <location>
        <begin position="43"/>
        <end position="56"/>
    </location>
</feature>
<evidence type="ECO:0000313" key="3">
    <source>
        <dbReference type="Proteomes" id="UP000195985"/>
    </source>
</evidence>
<keyword evidence="3" id="KW-1185">Reference proteome</keyword>
<dbReference type="STRING" id="43064.SAMN04488086_11022"/>
<dbReference type="AlphaFoldDB" id="A0A1W1IJ71"/>
<name>A0A1W1IJ71_9LACT</name>
<dbReference type="Proteomes" id="UP000195985">
    <property type="component" value="Unassembled WGS sequence"/>
</dbReference>
<sequence>MHHPFSSVWQSEGVVRFLRWGRGGAEKPANSGLAGKNVTGQHEIPRQNRLGGEKQPTETQENPPKSFWRVFLQHLIAKRPVSALFGTTAN</sequence>
<gene>
    <name evidence="2" type="ORF">TPAS_2617</name>
</gene>
<organism evidence="2 3">
    <name type="scientific">Trichococcus pasteurii</name>
    <dbReference type="NCBI Taxonomy" id="43064"/>
    <lineage>
        <taxon>Bacteria</taxon>
        <taxon>Bacillati</taxon>
        <taxon>Bacillota</taxon>
        <taxon>Bacilli</taxon>
        <taxon>Lactobacillales</taxon>
        <taxon>Carnobacteriaceae</taxon>
        <taxon>Trichococcus</taxon>
    </lineage>
</organism>
<evidence type="ECO:0000313" key="2">
    <source>
        <dbReference type="EMBL" id="SLM52909.1"/>
    </source>
</evidence>
<accession>A0A1W1IJ71</accession>
<reference evidence="3" key="1">
    <citation type="submission" date="2016-04" db="EMBL/GenBank/DDBJ databases">
        <authorList>
            <person name="Strepis N."/>
        </authorList>
    </citation>
    <scope>NUCLEOTIDE SEQUENCE [LARGE SCALE GENOMIC DNA]</scope>
</reference>
<protein>
    <submittedName>
        <fullName evidence="2">Uncharacterized protein</fullName>
    </submittedName>
</protein>
<evidence type="ECO:0000256" key="1">
    <source>
        <dbReference type="SAM" id="MobiDB-lite"/>
    </source>
</evidence>
<feature type="region of interest" description="Disordered" evidence="1">
    <location>
        <begin position="25"/>
        <end position="64"/>
    </location>
</feature>